<sequence length="160" mass="18561">MGGDTGSKADPSDDKSWKHFVKVLKLREDQRKAFDHLQIDSIITFYREAGKEDFFQFDDKRTVSEEIVFAPAMRGTLLEAWKWIDIHRTEIENDEDDNWFLSKFGRSFQKQVSKLRRPKLRDEETKRYKITEPNQANASSFTAGGSRTLQGVATFASHIP</sequence>
<reference evidence="1" key="1">
    <citation type="submission" date="2020-06" db="EMBL/GenBank/DDBJ databases">
        <authorList>
            <consortium name="Plant Systems Biology data submission"/>
        </authorList>
    </citation>
    <scope>NUCLEOTIDE SEQUENCE</scope>
    <source>
        <strain evidence="1">D6</strain>
    </source>
</reference>
<proteinExistence type="predicted"/>
<gene>
    <name evidence="1" type="ORF">SEMRO_853_G211170.1</name>
</gene>
<protein>
    <submittedName>
        <fullName evidence="1">Uncharacterized protein</fullName>
    </submittedName>
</protein>
<keyword evidence="2" id="KW-1185">Reference proteome</keyword>
<evidence type="ECO:0000313" key="2">
    <source>
        <dbReference type="Proteomes" id="UP001153069"/>
    </source>
</evidence>
<dbReference type="AlphaFoldDB" id="A0A9N8HNV9"/>
<organism evidence="1 2">
    <name type="scientific">Seminavis robusta</name>
    <dbReference type="NCBI Taxonomy" id="568900"/>
    <lineage>
        <taxon>Eukaryota</taxon>
        <taxon>Sar</taxon>
        <taxon>Stramenopiles</taxon>
        <taxon>Ochrophyta</taxon>
        <taxon>Bacillariophyta</taxon>
        <taxon>Bacillariophyceae</taxon>
        <taxon>Bacillariophycidae</taxon>
        <taxon>Naviculales</taxon>
        <taxon>Naviculaceae</taxon>
        <taxon>Seminavis</taxon>
    </lineage>
</organism>
<name>A0A9N8HNV9_9STRA</name>
<evidence type="ECO:0000313" key="1">
    <source>
        <dbReference type="EMBL" id="CAB9517393.1"/>
    </source>
</evidence>
<dbReference type="Proteomes" id="UP001153069">
    <property type="component" value="Unassembled WGS sequence"/>
</dbReference>
<dbReference type="EMBL" id="CAICTM010000852">
    <property type="protein sequence ID" value="CAB9517393.1"/>
    <property type="molecule type" value="Genomic_DNA"/>
</dbReference>
<accession>A0A9N8HNV9</accession>
<comment type="caution">
    <text evidence="1">The sequence shown here is derived from an EMBL/GenBank/DDBJ whole genome shotgun (WGS) entry which is preliminary data.</text>
</comment>